<dbReference type="Proteomes" id="UP000675664">
    <property type="component" value="Unassembled WGS sequence"/>
</dbReference>
<feature type="signal peptide" evidence="2">
    <location>
        <begin position="1"/>
        <end position="24"/>
    </location>
</feature>
<evidence type="ECO:0000256" key="1">
    <source>
        <dbReference type="SAM" id="MobiDB-lite"/>
    </source>
</evidence>
<dbReference type="RefSeq" id="WP_227017314.1">
    <property type="nucleotide sequence ID" value="NZ_JAGSND010000002.1"/>
</dbReference>
<organism evidence="3 4">
    <name type="scientific">Sinanaerobacter chloroacetimidivorans</name>
    <dbReference type="NCBI Taxonomy" id="2818044"/>
    <lineage>
        <taxon>Bacteria</taxon>
        <taxon>Bacillati</taxon>
        <taxon>Bacillota</taxon>
        <taxon>Clostridia</taxon>
        <taxon>Peptostreptococcales</taxon>
        <taxon>Anaerovoracaceae</taxon>
        <taxon>Sinanaerobacter</taxon>
    </lineage>
</organism>
<name>A0A8J7VYU4_9FIRM</name>
<evidence type="ECO:0000313" key="3">
    <source>
        <dbReference type="EMBL" id="MBR0597186.1"/>
    </source>
</evidence>
<feature type="chain" id="PRO_5039402009" evidence="2">
    <location>
        <begin position="25"/>
        <end position="294"/>
    </location>
</feature>
<protein>
    <submittedName>
        <fullName evidence="3">Uncharacterized protein</fullName>
    </submittedName>
</protein>
<feature type="compositionally biased region" description="Gly residues" evidence="1">
    <location>
        <begin position="267"/>
        <end position="278"/>
    </location>
</feature>
<comment type="caution">
    <text evidence="3">The sequence shown here is derived from an EMBL/GenBank/DDBJ whole genome shotgun (WGS) entry which is preliminary data.</text>
</comment>
<accession>A0A8J7VYU4</accession>
<gene>
    <name evidence="3" type="ORF">KCX82_04820</name>
</gene>
<proteinExistence type="predicted"/>
<keyword evidence="2" id="KW-0732">Signal</keyword>
<dbReference type="EMBL" id="JAGSND010000002">
    <property type="protein sequence ID" value="MBR0597186.1"/>
    <property type="molecule type" value="Genomic_DNA"/>
</dbReference>
<keyword evidence="4" id="KW-1185">Reference proteome</keyword>
<sequence>MTRKKIVLAAMTAITVLVSSGAIAFASADTTAGTAKSGRGTYPTDFVSLTETQREAVQQARISSMEEAVANLVKDDILTQEEADSILEIQSKLSELKGNPQQADQEASPKSCRNTPNVTEEQREALLEEMQSNYEAGISALVDEGTITQEQADIVLDADNGIKDSLNLTDEQREAVKQVRRDSMKQALETLVKDGILMQEEIEKEPVQKEAGACQNLSDDQRTALQEEMQSLYEAALSELVDEGTITQEQADQLVKSGGAWLHRGPGLKGGNRQGIGPGNASESDEQNITSTTL</sequence>
<evidence type="ECO:0000313" key="4">
    <source>
        <dbReference type="Proteomes" id="UP000675664"/>
    </source>
</evidence>
<reference evidence="3" key="1">
    <citation type="submission" date="2021-04" db="EMBL/GenBank/DDBJ databases">
        <title>Sinoanaerobacter chloroacetimidivorans sp. nov., an obligate anaerobic bacterium isolated from anaerobic sludge.</title>
        <authorList>
            <person name="Bao Y."/>
        </authorList>
    </citation>
    <scope>NUCLEOTIDE SEQUENCE</scope>
    <source>
        <strain evidence="3">BAD-6</strain>
    </source>
</reference>
<feature type="region of interest" description="Disordered" evidence="1">
    <location>
        <begin position="96"/>
        <end position="120"/>
    </location>
</feature>
<feature type="region of interest" description="Disordered" evidence="1">
    <location>
        <begin position="257"/>
        <end position="294"/>
    </location>
</feature>
<evidence type="ECO:0000256" key="2">
    <source>
        <dbReference type="SAM" id="SignalP"/>
    </source>
</evidence>
<reference evidence="3" key="2">
    <citation type="submission" date="2021-04" db="EMBL/GenBank/DDBJ databases">
        <authorList>
            <person name="Liu J."/>
        </authorList>
    </citation>
    <scope>NUCLEOTIDE SEQUENCE</scope>
    <source>
        <strain evidence="3">BAD-6</strain>
    </source>
</reference>
<dbReference type="AlphaFoldDB" id="A0A8J7VYU4"/>